<evidence type="ECO:0000259" key="1">
    <source>
        <dbReference type="PROSITE" id="PS00028"/>
    </source>
</evidence>
<organism evidence="2 3">
    <name type="scientific">Clonorchis sinensis</name>
    <name type="common">Chinese liver fluke</name>
    <dbReference type="NCBI Taxonomy" id="79923"/>
    <lineage>
        <taxon>Eukaryota</taxon>
        <taxon>Metazoa</taxon>
        <taxon>Spiralia</taxon>
        <taxon>Lophotrochozoa</taxon>
        <taxon>Platyhelminthes</taxon>
        <taxon>Trematoda</taxon>
        <taxon>Digenea</taxon>
        <taxon>Opisthorchiida</taxon>
        <taxon>Opisthorchiata</taxon>
        <taxon>Opisthorchiidae</taxon>
        <taxon>Clonorchis</taxon>
    </lineage>
</organism>
<dbReference type="PROSITE" id="PS00028">
    <property type="entry name" value="ZINC_FINGER_C2H2_1"/>
    <property type="match status" value="1"/>
</dbReference>
<dbReference type="PANTHER" id="PTHR10344:SF1">
    <property type="entry name" value="THYMIDYLATE KINASE"/>
    <property type="match status" value="1"/>
</dbReference>
<keyword evidence="3" id="KW-1185">Reference proteome</keyword>
<evidence type="ECO:0000313" key="2">
    <source>
        <dbReference type="EMBL" id="GAA42899.2"/>
    </source>
</evidence>
<reference evidence="2" key="1">
    <citation type="journal article" date="2011" name="Genome Biol.">
        <title>The draft genome of the carcinogenic human liver fluke Clonorchis sinensis.</title>
        <authorList>
            <person name="Wang X."/>
            <person name="Chen W."/>
            <person name="Huang Y."/>
            <person name="Sun J."/>
            <person name="Men J."/>
            <person name="Liu H."/>
            <person name="Luo F."/>
            <person name="Guo L."/>
            <person name="Lv X."/>
            <person name="Deng C."/>
            <person name="Zhou C."/>
            <person name="Fan Y."/>
            <person name="Li X."/>
            <person name="Huang L."/>
            <person name="Hu Y."/>
            <person name="Liang C."/>
            <person name="Hu X."/>
            <person name="Xu J."/>
            <person name="Yu X."/>
        </authorList>
    </citation>
    <scope>NUCLEOTIDE SEQUENCE [LARGE SCALE GENOMIC DNA]</scope>
    <source>
        <strain evidence="2">Henan</strain>
    </source>
</reference>
<gene>
    <name evidence="2" type="ORF">CLF_106655</name>
</gene>
<proteinExistence type="predicted"/>
<dbReference type="PANTHER" id="PTHR10344">
    <property type="entry name" value="THYMIDYLATE KINASE"/>
    <property type="match status" value="1"/>
</dbReference>
<keyword evidence="2" id="KW-0418">Kinase</keyword>
<dbReference type="GO" id="GO:0005634">
    <property type="term" value="C:nucleus"/>
    <property type="evidence" value="ECO:0007669"/>
    <property type="project" value="TreeGrafter"/>
</dbReference>
<keyword evidence="2" id="KW-0808">Transferase</keyword>
<dbReference type="SUPFAM" id="SSF52540">
    <property type="entry name" value="P-loop containing nucleoside triphosphate hydrolases"/>
    <property type="match status" value="1"/>
</dbReference>
<dbReference type="EMBL" id="DF143960">
    <property type="protein sequence ID" value="GAA42899.2"/>
    <property type="molecule type" value="Genomic_DNA"/>
</dbReference>
<dbReference type="GO" id="GO:0006227">
    <property type="term" value="P:dUDP biosynthetic process"/>
    <property type="evidence" value="ECO:0007669"/>
    <property type="project" value="TreeGrafter"/>
</dbReference>
<dbReference type="GO" id="GO:0005829">
    <property type="term" value="C:cytosol"/>
    <property type="evidence" value="ECO:0007669"/>
    <property type="project" value="TreeGrafter"/>
</dbReference>
<dbReference type="GO" id="GO:0004550">
    <property type="term" value="F:nucleoside diphosphate kinase activity"/>
    <property type="evidence" value="ECO:0007669"/>
    <property type="project" value="TreeGrafter"/>
</dbReference>
<dbReference type="Proteomes" id="UP000008909">
    <property type="component" value="Unassembled WGS sequence"/>
</dbReference>
<accession>H2KTX5</accession>
<name>H2KTX5_CLOSI</name>
<dbReference type="GO" id="GO:0006233">
    <property type="term" value="P:dTDP biosynthetic process"/>
    <property type="evidence" value="ECO:0007669"/>
    <property type="project" value="TreeGrafter"/>
</dbReference>
<protein>
    <submittedName>
        <fullName evidence="2">Putative thymidylate kinase 251L</fullName>
    </submittedName>
</protein>
<feature type="domain" description="C2H2-type" evidence="1">
    <location>
        <begin position="175"/>
        <end position="196"/>
    </location>
</feature>
<dbReference type="GO" id="GO:0005739">
    <property type="term" value="C:mitochondrion"/>
    <property type="evidence" value="ECO:0007669"/>
    <property type="project" value="TreeGrafter"/>
</dbReference>
<dbReference type="GO" id="GO:0004798">
    <property type="term" value="F:dTMP kinase activity"/>
    <property type="evidence" value="ECO:0007669"/>
    <property type="project" value="TreeGrafter"/>
</dbReference>
<dbReference type="Gene3D" id="3.40.50.300">
    <property type="entry name" value="P-loop containing nucleotide triphosphate hydrolases"/>
    <property type="match status" value="1"/>
</dbReference>
<dbReference type="InterPro" id="IPR027417">
    <property type="entry name" value="P-loop_NTPase"/>
</dbReference>
<evidence type="ECO:0000313" key="3">
    <source>
        <dbReference type="Proteomes" id="UP000008909"/>
    </source>
</evidence>
<sequence>MAIRRWERQRDISTALANGINVVADRYSYSGIVNTAAKITPLSNADWAWCRSTESGLLPPNLIFCLAGENLSEIAAREGFGQKPSETTSFQSRVLAYYARLCQEMEAELNEEDLRTTGCDVDFLVHQPMIISYRGICFPQSAKAVIGLGLPKVTVSDLCLLAIVGSLRETQAFACRTCSQVFYSHADYAAHECNDHKLCYTRKYREVEEVLPIDYPDHFDFYIAWARRTDWESRPHEPDWQFSVRCSKCSSKFKTKIDYLLHSCFQFALLPLPAIRRLKTCINCHYVFLNEQQYNLHLPYCREDRAFCVDFSVTLTELACQQFVLGRHCYEFDYHLHHGAALGQRGPGEPPGGPPRSPPPLPTGPQISVNCFECGFMQPNLVEYLYHPCVAGRLIKPSHLELILFCTECHCLFICMEDCVEHSKSCSSLIFTFVRLNTPELIRLALKRWTLEVLSNPYLPARQVKFMCGCCKEIFRWFDIFLAHPCPRRERYERIFLQPMALLETYTCHACHLVVFSVSEAVSHSANCKLGHLPKMIQVHYTMDEVVIALTPWMRGPQLLEFDINVGLGDWEEEMAYRSEENRIAKGILKVGCLGKYKGSQSTSVKITKWIEERMNRQQPLEKQDVGPEDKCWPVYQKKGFVKPLSGIQINPYVLPESRTTRVHWRQRIC</sequence>
<dbReference type="InterPro" id="IPR013087">
    <property type="entry name" value="Znf_C2H2_type"/>
</dbReference>
<dbReference type="AlphaFoldDB" id="H2KTX5"/>
<dbReference type="GO" id="GO:0006235">
    <property type="term" value="P:dTTP biosynthetic process"/>
    <property type="evidence" value="ECO:0007669"/>
    <property type="project" value="TreeGrafter"/>
</dbReference>